<dbReference type="SUPFAM" id="SSF53448">
    <property type="entry name" value="Nucleotide-diphospho-sugar transferases"/>
    <property type="match status" value="1"/>
</dbReference>
<keyword evidence="6" id="KW-0328">Glycosyltransferase</keyword>
<evidence type="ECO:0000256" key="7">
    <source>
        <dbReference type="ARBA" id="ARBA00022679"/>
    </source>
</evidence>
<dbReference type="Gene3D" id="3.90.550.10">
    <property type="entry name" value="Spore Coat Polysaccharide Biosynthesis Protein SpsA, Chain A"/>
    <property type="match status" value="1"/>
</dbReference>
<evidence type="ECO:0000256" key="10">
    <source>
        <dbReference type="ARBA" id="ARBA00023136"/>
    </source>
</evidence>
<evidence type="ECO:0000256" key="3">
    <source>
        <dbReference type="ARBA" id="ARBA00004991"/>
    </source>
</evidence>
<evidence type="ECO:0000256" key="2">
    <source>
        <dbReference type="ARBA" id="ARBA00004760"/>
    </source>
</evidence>
<evidence type="ECO:0000256" key="1">
    <source>
        <dbReference type="ARBA" id="ARBA00004141"/>
    </source>
</evidence>
<evidence type="ECO:0000256" key="9">
    <source>
        <dbReference type="ARBA" id="ARBA00022989"/>
    </source>
</evidence>
<evidence type="ECO:0000256" key="6">
    <source>
        <dbReference type="ARBA" id="ARBA00022676"/>
    </source>
</evidence>
<comment type="pathway">
    <text evidence="3">Sphingolipid metabolism.</text>
</comment>
<comment type="similarity">
    <text evidence="4">Belongs to the glycosyltransferase 2 family.</text>
</comment>
<evidence type="ECO:0000313" key="14">
    <source>
        <dbReference type="WBParaSite" id="scf7180000422927.g9853"/>
    </source>
</evidence>
<evidence type="ECO:0000256" key="4">
    <source>
        <dbReference type="ARBA" id="ARBA00006739"/>
    </source>
</evidence>
<protein>
    <recommendedName>
        <fullName evidence="5">ceramide glucosyltransferase</fullName>
        <ecNumber evidence="5">2.4.1.80</ecNumber>
    </recommendedName>
</protein>
<keyword evidence="13" id="KW-1185">Reference proteome</keyword>
<organism evidence="13 14">
    <name type="scientific">Meloidogyne floridensis</name>
    <dbReference type="NCBI Taxonomy" id="298350"/>
    <lineage>
        <taxon>Eukaryota</taxon>
        <taxon>Metazoa</taxon>
        <taxon>Ecdysozoa</taxon>
        <taxon>Nematoda</taxon>
        <taxon>Chromadorea</taxon>
        <taxon>Rhabditida</taxon>
        <taxon>Tylenchina</taxon>
        <taxon>Tylenchomorpha</taxon>
        <taxon>Tylenchoidea</taxon>
        <taxon>Meloidogynidae</taxon>
        <taxon>Meloidogyninae</taxon>
        <taxon>Meloidogyne</taxon>
    </lineage>
</organism>
<dbReference type="InterPro" id="IPR025993">
    <property type="entry name" value="Ceramide_glucosylTrfase"/>
</dbReference>
<evidence type="ECO:0000256" key="8">
    <source>
        <dbReference type="ARBA" id="ARBA00022692"/>
    </source>
</evidence>
<dbReference type="WBParaSite" id="scf7180000422927.g9853">
    <property type="protein sequence ID" value="scf7180000422927.g9853"/>
    <property type="gene ID" value="scf7180000422927.g9853"/>
</dbReference>
<dbReference type="Proteomes" id="UP000887560">
    <property type="component" value="Unplaced"/>
</dbReference>
<dbReference type="InterPro" id="IPR029044">
    <property type="entry name" value="Nucleotide-diphossugar_trans"/>
</dbReference>
<keyword evidence="8 12" id="KW-0812">Transmembrane</keyword>
<sequence>MSQEAFGNVEDYQSSSSVVVISPEPGPSGEASPNLELDTPLTDTQFIANGAITPPNRLSFGFGTEQLAIQRIFACCGILFIMGCYLLHIVSIVYGRRRLHKTGLSINKEEEEQEDISHEQKQKQQQNKLNKINLPSQLPGVSILKPLFELLFCLYSRQDPAYDLAQRLCAKYPKVDTRIFIGGQRVGLNPKINNMFPGYVASKYSHLLISDQGIYMRQNALTDMVLCMLERTDIALVTQTPFCKDRSGIWAALEQIVNNICKKILQFVKNKIIFFLFYVYFGGAHSRIYLASHAFRFVCSTGMSALMLKDVLEQCGGFRQFGGFLAEDYFLGQAFARAGYRNVISHMPALQNSANTSLFTFQERICRWIKLRIAMLPHTIILEPVQECIFASFVGALSFGYLFGQQAMFPFLAFHFIYWATCDFILIKTLQNGQLPFSISQFLFCWILRELMAFPIFVKAVLNPHIGWRFGTYQLCWGGRIKPMKES</sequence>
<keyword evidence="9 12" id="KW-1133">Transmembrane helix</keyword>
<keyword evidence="7" id="KW-0808">Transferase</keyword>
<name>A0A915NZQ7_9BILA</name>
<proteinExistence type="inferred from homology"/>
<reference evidence="14" key="1">
    <citation type="submission" date="2022-11" db="UniProtKB">
        <authorList>
            <consortium name="WormBaseParasite"/>
        </authorList>
    </citation>
    <scope>IDENTIFICATION</scope>
</reference>
<keyword evidence="10 12" id="KW-0472">Membrane</keyword>
<dbReference type="PANTHER" id="PTHR12726:SF0">
    <property type="entry name" value="CERAMIDE GLUCOSYLTRANSFERASE"/>
    <property type="match status" value="1"/>
</dbReference>
<dbReference type="Pfam" id="PF13506">
    <property type="entry name" value="Glyco_transf_21"/>
    <property type="match status" value="1"/>
</dbReference>
<dbReference type="GO" id="GO:0008120">
    <property type="term" value="F:ceramide glucosyltransferase activity"/>
    <property type="evidence" value="ECO:0007669"/>
    <property type="project" value="UniProtKB-EC"/>
</dbReference>
<dbReference type="GO" id="GO:0016020">
    <property type="term" value="C:membrane"/>
    <property type="evidence" value="ECO:0007669"/>
    <property type="project" value="UniProtKB-SubCell"/>
</dbReference>
<evidence type="ECO:0000256" key="5">
    <source>
        <dbReference type="ARBA" id="ARBA00012699"/>
    </source>
</evidence>
<feature type="transmembrane region" description="Helical" evidence="12">
    <location>
        <begin position="68"/>
        <end position="94"/>
    </location>
</feature>
<accession>A0A915NZQ7</accession>
<comment type="pathway">
    <text evidence="2">Lipid metabolism; sphingolipid metabolism.</text>
</comment>
<evidence type="ECO:0000313" key="13">
    <source>
        <dbReference type="Proteomes" id="UP000887560"/>
    </source>
</evidence>
<dbReference type="AlphaFoldDB" id="A0A915NZQ7"/>
<evidence type="ECO:0000256" key="12">
    <source>
        <dbReference type="SAM" id="Phobius"/>
    </source>
</evidence>
<dbReference type="GO" id="GO:0006679">
    <property type="term" value="P:glucosylceramide biosynthetic process"/>
    <property type="evidence" value="ECO:0007669"/>
    <property type="project" value="TreeGrafter"/>
</dbReference>
<evidence type="ECO:0000256" key="11">
    <source>
        <dbReference type="SAM" id="MobiDB-lite"/>
    </source>
</evidence>
<dbReference type="EC" id="2.4.1.80" evidence="5"/>
<comment type="subcellular location">
    <subcellularLocation>
        <location evidence="1">Membrane</location>
        <topology evidence="1">Multi-pass membrane protein</topology>
    </subcellularLocation>
</comment>
<dbReference type="PANTHER" id="PTHR12726">
    <property type="entry name" value="CERAMIDE GLUCOSYLTRANSFERASE"/>
    <property type="match status" value="1"/>
</dbReference>
<feature type="region of interest" description="Disordered" evidence="11">
    <location>
        <begin position="108"/>
        <end position="127"/>
    </location>
</feature>